<reference evidence="3 4" key="1">
    <citation type="submission" date="2016-07" db="EMBL/GenBank/DDBJ databases">
        <title>Pervasive Adenine N6-methylation of Active Genes in Fungi.</title>
        <authorList>
            <consortium name="DOE Joint Genome Institute"/>
            <person name="Mondo S.J."/>
            <person name="Dannebaum R.O."/>
            <person name="Kuo R.C."/>
            <person name="Labutti K."/>
            <person name="Haridas S."/>
            <person name="Kuo A."/>
            <person name="Salamov A."/>
            <person name="Ahrendt S.R."/>
            <person name="Lipzen A."/>
            <person name="Sullivan W."/>
            <person name="Andreopoulos W.B."/>
            <person name="Clum A."/>
            <person name="Lindquist E."/>
            <person name="Daum C."/>
            <person name="Ramamoorthy G.K."/>
            <person name="Gryganskyi A."/>
            <person name="Culley D."/>
            <person name="Magnuson J.K."/>
            <person name="James T.Y."/>
            <person name="O'Malley M.A."/>
            <person name="Stajich J.E."/>
            <person name="Spatafora J.W."/>
            <person name="Visel A."/>
            <person name="Grigoriev I.V."/>
        </authorList>
    </citation>
    <scope>NUCLEOTIDE SEQUENCE [LARGE SCALE GENOMIC DNA]</scope>
    <source>
        <strain evidence="3 4">CBS 129021</strain>
    </source>
</reference>
<evidence type="ECO:0000256" key="1">
    <source>
        <dbReference type="SAM" id="MobiDB-lite"/>
    </source>
</evidence>
<accession>A0A1Y2DL57</accession>
<comment type="caution">
    <text evidence="3">The sequence shown here is derived from an EMBL/GenBank/DDBJ whole genome shotgun (WGS) entry which is preliminary data.</text>
</comment>
<dbReference type="GeneID" id="63780984"/>
<evidence type="ECO:0000313" key="4">
    <source>
        <dbReference type="Proteomes" id="UP000193689"/>
    </source>
</evidence>
<name>A0A1Y2DL57_9PEZI</name>
<dbReference type="OrthoDB" id="5413827at2759"/>
<feature type="compositionally biased region" description="Low complexity" evidence="1">
    <location>
        <begin position="514"/>
        <end position="529"/>
    </location>
</feature>
<gene>
    <name evidence="3" type="ORF">BCR38DRAFT_497437</name>
</gene>
<proteinExistence type="predicted"/>
<feature type="region of interest" description="Disordered" evidence="1">
    <location>
        <begin position="505"/>
        <end position="543"/>
    </location>
</feature>
<sequence length="543" mass="61875">MVLTKDPLPSASLLLNIPIEVRFNIYEFALAEAKPIEPRQVCRRSNKFVWGNHDCNYSDNFKHSDPLDFSRVLSSTEEKCLTITQLSQTCRTVYQELEGTPFFYRVNEFHFAEPYQLHVFLVAITPSRRAMIRNITLGRANDSDFYFHTCFPGKLVQFKLGSEFDTTGRATDAGGWVDRSFARECIHALTMLSECTDLKVLTIVLEINERWGIPMVEQINSHCHEVLSIALSTDDHFGFWSLPEMKFCTRITEAAGHHEINLSKPIVPTLPLHSELMKEPTASMIRMVQNAMVARKKRLEQEEENGNGWRNKITRSMRQHAFTDAKIDFPGEARVQQSMADTEVGAVSSRTRRRCHVSNVNSSGIIEFQRGKYSTTMISPMDSFYMKIEMVIWTDTGIKCQISPQVVLDGENTSWVPLERIDADFAIDILFKYYKNLMNGQFNNSAHLQELQAMPTPKEISGVTKNILRDNTDLEPRSIKKRLTSWNTLEQRYEAFVASLEDQVESEQQRDAGTTVAATTAATTKPVSKAKARNASVGERKMK</sequence>
<dbReference type="Pfam" id="PF24864">
    <property type="entry name" value="DUF7730"/>
    <property type="match status" value="1"/>
</dbReference>
<dbReference type="InParanoid" id="A0A1Y2DL57"/>
<dbReference type="RefSeq" id="XP_040712401.1">
    <property type="nucleotide sequence ID" value="XM_040864772.1"/>
</dbReference>
<organism evidence="3 4">
    <name type="scientific">Pseudomassariella vexata</name>
    <dbReference type="NCBI Taxonomy" id="1141098"/>
    <lineage>
        <taxon>Eukaryota</taxon>
        <taxon>Fungi</taxon>
        <taxon>Dikarya</taxon>
        <taxon>Ascomycota</taxon>
        <taxon>Pezizomycotina</taxon>
        <taxon>Sordariomycetes</taxon>
        <taxon>Xylariomycetidae</taxon>
        <taxon>Amphisphaeriales</taxon>
        <taxon>Pseudomassariaceae</taxon>
        <taxon>Pseudomassariella</taxon>
    </lineage>
</organism>
<protein>
    <recommendedName>
        <fullName evidence="2">DUF7730 domain-containing protein</fullName>
    </recommendedName>
</protein>
<keyword evidence="4" id="KW-1185">Reference proteome</keyword>
<dbReference type="Proteomes" id="UP000193689">
    <property type="component" value="Unassembled WGS sequence"/>
</dbReference>
<evidence type="ECO:0000313" key="3">
    <source>
        <dbReference type="EMBL" id="ORY59967.1"/>
    </source>
</evidence>
<dbReference type="PANTHER" id="PTHR38790">
    <property type="entry name" value="2EXR DOMAIN-CONTAINING PROTEIN-RELATED"/>
    <property type="match status" value="1"/>
</dbReference>
<dbReference type="EMBL" id="MCFJ01000012">
    <property type="protein sequence ID" value="ORY59967.1"/>
    <property type="molecule type" value="Genomic_DNA"/>
</dbReference>
<dbReference type="InterPro" id="IPR056632">
    <property type="entry name" value="DUF7730"/>
</dbReference>
<feature type="domain" description="DUF7730" evidence="2">
    <location>
        <begin position="11"/>
        <end position="149"/>
    </location>
</feature>
<evidence type="ECO:0000259" key="2">
    <source>
        <dbReference type="Pfam" id="PF24864"/>
    </source>
</evidence>
<dbReference type="AlphaFoldDB" id="A0A1Y2DL57"/>